<sequence>MNAPCAQPEHCVHDRLPPQWPARRLANAANPVPTLPGQAAGRAGHSDRPLIKALRVPRPGHTGAAAMARALPEHLRTGAAPCHTPRVVPFVSTLPRTETGKLQRCAPHPLTHNPDPSKPAATP</sequence>
<feature type="domain" description="AMP-binding enzyme C-terminal" evidence="2">
    <location>
        <begin position="49"/>
        <end position="101"/>
    </location>
</feature>
<dbReference type="SUPFAM" id="SSF56801">
    <property type="entry name" value="Acetyl-CoA synthetase-like"/>
    <property type="match status" value="1"/>
</dbReference>
<evidence type="ECO:0000313" key="4">
    <source>
        <dbReference type="Proteomes" id="UP000000374"/>
    </source>
</evidence>
<evidence type="ECO:0000259" key="2">
    <source>
        <dbReference type="Pfam" id="PF13193"/>
    </source>
</evidence>
<name>A1WF74_VEREI</name>
<feature type="region of interest" description="Disordered" evidence="1">
    <location>
        <begin position="29"/>
        <end position="48"/>
    </location>
</feature>
<gene>
    <name evidence="3" type="ordered locus">Veis_0497</name>
</gene>
<reference evidence="4" key="1">
    <citation type="submission" date="2006-12" db="EMBL/GenBank/DDBJ databases">
        <title>Complete sequence of chromosome 1 of Verminephrobacter eiseniae EF01-2.</title>
        <authorList>
            <person name="Copeland A."/>
            <person name="Lucas S."/>
            <person name="Lapidus A."/>
            <person name="Barry K."/>
            <person name="Detter J.C."/>
            <person name="Glavina del Rio T."/>
            <person name="Dalin E."/>
            <person name="Tice H."/>
            <person name="Pitluck S."/>
            <person name="Chertkov O."/>
            <person name="Brettin T."/>
            <person name="Bruce D."/>
            <person name="Han C."/>
            <person name="Tapia R."/>
            <person name="Gilna P."/>
            <person name="Schmutz J."/>
            <person name="Larimer F."/>
            <person name="Land M."/>
            <person name="Hauser L."/>
            <person name="Kyrpides N."/>
            <person name="Kim E."/>
            <person name="Stahl D."/>
            <person name="Richardson P."/>
        </authorList>
    </citation>
    <scope>NUCLEOTIDE SEQUENCE [LARGE SCALE GENOMIC DNA]</scope>
    <source>
        <strain evidence="4">EF01-2</strain>
    </source>
</reference>
<dbReference type="OrthoDB" id="9787658at2"/>
<dbReference type="RefSeq" id="WP_011808297.1">
    <property type="nucleotide sequence ID" value="NC_008786.1"/>
</dbReference>
<dbReference type="Proteomes" id="UP000000374">
    <property type="component" value="Chromosome"/>
</dbReference>
<feature type="region of interest" description="Disordered" evidence="1">
    <location>
        <begin position="99"/>
        <end position="123"/>
    </location>
</feature>
<dbReference type="KEGG" id="vei:Veis_0497"/>
<keyword evidence="4" id="KW-1185">Reference proteome</keyword>
<dbReference type="STRING" id="391735.Veis_0497"/>
<dbReference type="Gene3D" id="3.30.300.30">
    <property type="match status" value="1"/>
</dbReference>
<dbReference type="EMBL" id="CP000542">
    <property type="protein sequence ID" value="ABM56281.1"/>
    <property type="molecule type" value="Genomic_DNA"/>
</dbReference>
<dbReference type="Pfam" id="PF13193">
    <property type="entry name" value="AMP-binding_C"/>
    <property type="match status" value="1"/>
</dbReference>
<evidence type="ECO:0000313" key="3">
    <source>
        <dbReference type="EMBL" id="ABM56281.1"/>
    </source>
</evidence>
<evidence type="ECO:0000256" key="1">
    <source>
        <dbReference type="SAM" id="MobiDB-lite"/>
    </source>
</evidence>
<dbReference type="InterPro" id="IPR045851">
    <property type="entry name" value="AMP-bd_C_sf"/>
</dbReference>
<accession>A1WF74</accession>
<dbReference type="eggNOG" id="COG0365">
    <property type="taxonomic scope" value="Bacteria"/>
</dbReference>
<dbReference type="AlphaFoldDB" id="A1WF74"/>
<proteinExistence type="predicted"/>
<dbReference type="GeneID" id="76459204"/>
<dbReference type="HOGENOM" id="CLU_2014282_0_0_4"/>
<protein>
    <recommendedName>
        <fullName evidence="2">AMP-binding enzyme C-terminal domain-containing protein</fullName>
    </recommendedName>
</protein>
<dbReference type="InterPro" id="IPR025110">
    <property type="entry name" value="AMP-bd_C"/>
</dbReference>
<organism evidence="3 4">
    <name type="scientific">Verminephrobacter eiseniae (strain EF01-2)</name>
    <dbReference type="NCBI Taxonomy" id="391735"/>
    <lineage>
        <taxon>Bacteria</taxon>
        <taxon>Pseudomonadati</taxon>
        <taxon>Pseudomonadota</taxon>
        <taxon>Betaproteobacteria</taxon>
        <taxon>Burkholderiales</taxon>
        <taxon>Comamonadaceae</taxon>
        <taxon>Verminephrobacter</taxon>
    </lineage>
</organism>